<feature type="signal peptide" evidence="1">
    <location>
        <begin position="1"/>
        <end position="21"/>
    </location>
</feature>
<sequence>MVTVSLFDSLCSALLPSVAQSIVNATTLSVPPSEGHCTVEDRPMYADPAKMQRELLSAALPLLTKSSGLLGHVLQAEPLLPATRQLNFFAEFGHDTSTDTFTLAAAYEFVAP</sequence>
<organism evidence="2 3">
    <name type="scientific">Trypanosoma conorhini</name>
    <dbReference type="NCBI Taxonomy" id="83891"/>
    <lineage>
        <taxon>Eukaryota</taxon>
        <taxon>Discoba</taxon>
        <taxon>Euglenozoa</taxon>
        <taxon>Kinetoplastea</taxon>
        <taxon>Metakinetoplastina</taxon>
        <taxon>Trypanosomatida</taxon>
        <taxon>Trypanosomatidae</taxon>
        <taxon>Trypanosoma</taxon>
    </lineage>
</organism>
<protein>
    <recommendedName>
        <fullName evidence="4">Receptor-type adenylate cyclase</fullName>
    </recommendedName>
</protein>
<evidence type="ECO:0000256" key="1">
    <source>
        <dbReference type="SAM" id="SignalP"/>
    </source>
</evidence>
<evidence type="ECO:0008006" key="4">
    <source>
        <dbReference type="Google" id="ProtNLM"/>
    </source>
</evidence>
<keyword evidence="1" id="KW-0732">Signal</keyword>
<dbReference type="GeneID" id="40323677"/>
<comment type="caution">
    <text evidence="2">The sequence shown here is derived from an EMBL/GenBank/DDBJ whole genome shotgun (WGS) entry which is preliminary data.</text>
</comment>
<keyword evidence="3" id="KW-1185">Reference proteome</keyword>
<dbReference type="Proteomes" id="UP000284403">
    <property type="component" value="Unassembled WGS sequence"/>
</dbReference>
<reference evidence="2 3" key="1">
    <citation type="journal article" date="2018" name="BMC Genomics">
        <title>Genomic comparison of Trypanosoma conorhini and Trypanosoma rangeli to Trypanosoma cruzi strains of high and low virulence.</title>
        <authorList>
            <person name="Bradwell K.R."/>
            <person name="Koparde V.N."/>
            <person name="Matveyev A.V."/>
            <person name="Serrano M.G."/>
            <person name="Alves J.M."/>
            <person name="Parikh H."/>
            <person name="Huang B."/>
            <person name="Lee V."/>
            <person name="Espinosa-Alvarez O."/>
            <person name="Ortiz P.A."/>
            <person name="Costa-Martins A.G."/>
            <person name="Teixeira M.M."/>
            <person name="Buck G.A."/>
        </authorList>
    </citation>
    <scope>NUCLEOTIDE SEQUENCE [LARGE SCALE GENOMIC DNA]</scope>
    <source>
        <strain evidence="2 3">025E</strain>
    </source>
</reference>
<evidence type="ECO:0000313" key="2">
    <source>
        <dbReference type="EMBL" id="RNE95330.1"/>
    </source>
</evidence>
<gene>
    <name evidence="2" type="ORF">Tco025E_10066</name>
</gene>
<name>A0A3R7LDW8_9TRYP</name>
<accession>A0A3R7LDW8</accession>
<dbReference type="AlphaFoldDB" id="A0A3R7LDW8"/>
<evidence type="ECO:0000313" key="3">
    <source>
        <dbReference type="Proteomes" id="UP000284403"/>
    </source>
</evidence>
<dbReference type="EMBL" id="MKKU01001458">
    <property type="protein sequence ID" value="RNE95330.1"/>
    <property type="molecule type" value="Genomic_DNA"/>
</dbReference>
<dbReference type="RefSeq" id="XP_029223027.1">
    <property type="nucleotide sequence ID" value="XM_029376857.1"/>
</dbReference>
<proteinExistence type="predicted"/>
<feature type="chain" id="PRO_5018561236" description="Receptor-type adenylate cyclase" evidence="1">
    <location>
        <begin position="22"/>
        <end position="112"/>
    </location>
</feature>